<proteinExistence type="predicted"/>
<dbReference type="Proteomes" id="UP001374535">
    <property type="component" value="Chromosome 5"/>
</dbReference>
<accession>A0AAQ3NJ71</accession>
<evidence type="ECO:0000313" key="2">
    <source>
        <dbReference type="Proteomes" id="UP001374535"/>
    </source>
</evidence>
<keyword evidence="2" id="KW-1185">Reference proteome</keyword>
<dbReference type="AlphaFoldDB" id="A0AAQ3NJ71"/>
<gene>
    <name evidence="1" type="ORF">V8G54_015356</name>
</gene>
<organism evidence="1 2">
    <name type="scientific">Vigna mungo</name>
    <name type="common">Black gram</name>
    <name type="synonym">Phaseolus mungo</name>
    <dbReference type="NCBI Taxonomy" id="3915"/>
    <lineage>
        <taxon>Eukaryota</taxon>
        <taxon>Viridiplantae</taxon>
        <taxon>Streptophyta</taxon>
        <taxon>Embryophyta</taxon>
        <taxon>Tracheophyta</taxon>
        <taxon>Spermatophyta</taxon>
        <taxon>Magnoliopsida</taxon>
        <taxon>eudicotyledons</taxon>
        <taxon>Gunneridae</taxon>
        <taxon>Pentapetalae</taxon>
        <taxon>rosids</taxon>
        <taxon>fabids</taxon>
        <taxon>Fabales</taxon>
        <taxon>Fabaceae</taxon>
        <taxon>Papilionoideae</taxon>
        <taxon>50 kb inversion clade</taxon>
        <taxon>NPAAA clade</taxon>
        <taxon>indigoferoid/millettioid clade</taxon>
        <taxon>Phaseoleae</taxon>
        <taxon>Vigna</taxon>
    </lineage>
</organism>
<reference evidence="1 2" key="1">
    <citation type="journal article" date="2023" name="Life. Sci Alliance">
        <title>Evolutionary insights into 3D genome organization and epigenetic landscape of Vigna mungo.</title>
        <authorList>
            <person name="Junaid A."/>
            <person name="Singh B."/>
            <person name="Bhatia S."/>
        </authorList>
    </citation>
    <scope>NUCLEOTIDE SEQUENCE [LARGE SCALE GENOMIC DNA]</scope>
    <source>
        <strain evidence="1">Urdbean</strain>
    </source>
</reference>
<dbReference type="EMBL" id="CP144696">
    <property type="protein sequence ID" value="WVZ10826.1"/>
    <property type="molecule type" value="Genomic_DNA"/>
</dbReference>
<protein>
    <submittedName>
        <fullName evidence="1">Uncharacterized protein</fullName>
    </submittedName>
</protein>
<evidence type="ECO:0000313" key="1">
    <source>
        <dbReference type="EMBL" id="WVZ10826.1"/>
    </source>
</evidence>
<sequence length="119" mass="13794">MSHNYDGVEPNRSAKHFGYKFQEWEVNITSIDKIKSFKVQNNIWRGLSNESPYRKHDPPISLHIISRGRQETRGINKCYLKTIDTAHNFLDAISSWLKCACGGFCLTKYRIYGSTFTDT</sequence>
<name>A0AAQ3NJ71_VIGMU</name>